<feature type="coiled-coil region" evidence="1">
    <location>
        <begin position="121"/>
        <end position="148"/>
    </location>
</feature>
<evidence type="ECO:0000256" key="2">
    <source>
        <dbReference type="SAM" id="Phobius"/>
    </source>
</evidence>
<dbReference type="Proteomes" id="UP000199568">
    <property type="component" value="Unassembled WGS sequence"/>
</dbReference>
<keyword evidence="1" id="KW-0175">Coiled coil</keyword>
<dbReference type="FunFam" id="3.30.70.270:FF:000001">
    <property type="entry name" value="Diguanylate cyclase domain protein"/>
    <property type="match status" value="1"/>
</dbReference>
<protein>
    <submittedName>
        <fullName evidence="4">Diguanylate cyclase (GGDEF) domain-containing protein</fullName>
    </submittedName>
</protein>
<keyword evidence="5" id="KW-1185">Reference proteome</keyword>
<accession>A0A1I0AUW7</accession>
<keyword evidence="2" id="KW-1133">Transmembrane helix</keyword>
<name>A0A1I0AUW7_9FIRM</name>
<dbReference type="GO" id="GO:1902201">
    <property type="term" value="P:negative regulation of bacterial-type flagellum-dependent cell motility"/>
    <property type="evidence" value="ECO:0007669"/>
    <property type="project" value="TreeGrafter"/>
</dbReference>
<dbReference type="GO" id="GO:0005886">
    <property type="term" value="C:plasma membrane"/>
    <property type="evidence" value="ECO:0007669"/>
    <property type="project" value="TreeGrafter"/>
</dbReference>
<gene>
    <name evidence="4" type="ORF">SAMN05660297_01061</name>
</gene>
<dbReference type="EMBL" id="FOHU01000003">
    <property type="protein sequence ID" value="SES97345.1"/>
    <property type="molecule type" value="Genomic_DNA"/>
</dbReference>
<dbReference type="NCBIfam" id="TIGR00254">
    <property type="entry name" value="GGDEF"/>
    <property type="match status" value="1"/>
</dbReference>
<reference evidence="4 5" key="1">
    <citation type="submission" date="2016-10" db="EMBL/GenBank/DDBJ databases">
        <authorList>
            <person name="de Groot N.N."/>
        </authorList>
    </citation>
    <scope>NUCLEOTIDE SEQUENCE [LARGE SCALE GENOMIC DNA]</scope>
    <source>
        <strain evidence="4 5">DSM 18979</strain>
    </source>
</reference>
<keyword evidence="2" id="KW-0472">Membrane</keyword>
<dbReference type="GO" id="GO:0052621">
    <property type="term" value="F:diguanylate cyclase activity"/>
    <property type="evidence" value="ECO:0007669"/>
    <property type="project" value="TreeGrafter"/>
</dbReference>
<dbReference type="InterPro" id="IPR050469">
    <property type="entry name" value="Diguanylate_Cyclase"/>
</dbReference>
<dbReference type="SUPFAM" id="SSF55073">
    <property type="entry name" value="Nucleotide cyclase"/>
    <property type="match status" value="1"/>
</dbReference>
<dbReference type="STRING" id="426128.SAMN05660297_01061"/>
<feature type="transmembrane region" description="Helical" evidence="2">
    <location>
        <begin position="75"/>
        <end position="93"/>
    </location>
</feature>
<keyword evidence="2" id="KW-0812">Transmembrane</keyword>
<dbReference type="GO" id="GO:0043709">
    <property type="term" value="P:cell adhesion involved in single-species biofilm formation"/>
    <property type="evidence" value="ECO:0007669"/>
    <property type="project" value="TreeGrafter"/>
</dbReference>
<proteinExistence type="predicted"/>
<dbReference type="PROSITE" id="PS50887">
    <property type="entry name" value="GGDEF"/>
    <property type="match status" value="1"/>
</dbReference>
<dbReference type="SMART" id="SM00267">
    <property type="entry name" value="GGDEF"/>
    <property type="match status" value="1"/>
</dbReference>
<dbReference type="PANTHER" id="PTHR45138:SF24">
    <property type="entry name" value="DIGUANYLATE CYCLASE DGCC-RELATED"/>
    <property type="match status" value="1"/>
</dbReference>
<dbReference type="PANTHER" id="PTHR45138">
    <property type="entry name" value="REGULATORY COMPONENTS OF SENSORY TRANSDUCTION SYSTEM"/>
    <property type="match status" value="1"/>
</dbReference>
<feature type="domain" description="GGDEF" evidence="3">
    <location>
        <begin position="191"/>
        <end position="318"/>
    </location>
</feature>
<feature type="transmembrane region" description="Helical" evidence="2">
    <location>
        <begin position="16"/>
        <end position="36"/>
    </location>
</feature>
<dbReference type="InterPro" id="IPR029787">
    <property type="entry name" value="Nucleotide_cyclase"/>
</dbReference>
<sequence length="319" mass="36608">MATLLLFITMKGFQRYILSSSLMILIILTLLSMFLAREGFNKILNGATMIQVMLIMTIVAIIFLLSRKRKKDRRLIYCFLWFLTGSLLLSKGIDGRVGFLGIMIKLISYYGFYHYFYKGAYIALEKQMKEVEKLKTSLKQTYDEEVKKQLFYMELQQERLISAAHMDAMTETYNKKAILDILEELLSLKKEPISIMMIDIDCFKKINDFHGHVVGDQCIKELVAIIQRNIRKLDYIGRYGGDEFIVILPDASAIIAKNIAEDIRESISRESNPRVTISVGIACYPQDGQTPLDLIAKADKGLYTSKRKGKNNVSHTTMF</sequence>
<evidence type="ECO:0000313" key="5">
    <source>
        <dbReference type="Proteomes" id="UP000199568"/>
    </source>
</evidence>
<evidence type="ECO:0000256" key="1">
    <source>
        <dbReference type="SAM" id="Coils"/>
    </source>
</evidence>
<evidence type="ECO:0000313" key="4">
    <source>
        <dbReference type="EMBL" id="SES97345.1"/>
    </source>
</evidence>
<feature type="transmembrane region" description="Helical" evidence="2">
    <location>
        <begin position="99"/>
        <end position="117"/>
    </location>
</feature>
<dbReference type="Gene3D" id="3.30.70.270">
    <property type="match status" value="1"/>
</dbReference>
<dbReference type="Pfam" id="PF00990">
    <property type="entry name" value="GGDEF"/>
    <property type="match status" value="1"/>
</dbReference>
<dbReference type="InterPro" id="IPR000160">
    <property type="entry name" value="GGDEF_dom"/>
</dbReference>
<feature type="transmembrane region" description="Helical" evidence="2">
    <location>
        <begin position="48"/>
        <end position="66"/>
    </location>
</feature>
<evidence type="ECO:0000259" key="3">
    <source>
        <dbReference type="PROSITE" id="PS50887"/>
    </source>
</evidence>
<dbReference type="AlphaFoldDB" id="A0A1I0AUW7"/>
<organism evidence="4 5">
    <name type="scientific">Natronincola peptidivorans</name>
    <dbReference type="NCBI Taxonomy" id="426128"/>
    <lineage>
        <taxon>Bacteria</taxon>
        <taxon>Bacillati</taxon>
        <taxon>Bacillota</taxon>
        <taxon>Clostridia</taxon>
        <taxon>Peptostreptococcales</taxon>
        <taxon>Natronincolaceae</taxon>
        <taxon>Natronincola</taxon>
    </lineage>
</organism>
<dbReference type="InterPro" id="IPR043128">
    <property type="entry name" value="Rev_trsase/Diguanyl_cyclase"/>
</dbReference>
<dbReference type="CDD" id="cd01949">
    <property type="entry name" value="GGDEF"/>
    <property type="match status" value="1"/>
</dbReference>